<dbReference type="PANTHER" id="PTHR12905:SF0">
    <property type="entry name" value="CALCINEURIN-LIKE PHOSPHOESTERASE DOMAIN-CONTAINING PROTEIN"/>
    <property type="match status" value="1"/>
</dbReference>
<dbReference type="InterPro" id="IPR004843">
    <property type="entry name" value="Calcineurin-like_PHP"/>
</dbReference>
<comment type="caution">
    <text evidence="4">The sequence shown here is derived from an EMBL/GenBank/DDBJ whole genome shotgun (WGS) entry which is preliminary data.</text>
</comment>
<evidence type="ECO:0000313" key="5">
    <source>
        <dbReference type="Proteomes" id="UP000663828"/>
    </source>
</evidence>
<feature type="domain" description="Calcineurin-like phosphoesterase" evidence="2">
    <location>
        <begin position="18"/>
        <end position="201"/>
    </location>
</feature>
<proteinExistence type="inferred from homology"/>
<evidence type="ECO:0000313" key="4">
    <source>
        <dbReference type="EMBL" id="CAF1466455.1"/>
    </source>
</evidence>
<dbReference type="SUPFAM" id="SSF56300">
    <property type="entry name" value="Metallo-dependent phosphatases"/>
    <property type="match status" value="1"/>
</dbReference>
<name>A0A815QT52_ADIRI</name>
<gene>
    <name evidence="3" type="ORF">EDS130_LOCUS14509</name>
    <name evidence="4" type="ORF">XAT740_LOCUS37724</name>
</gene>
<dbReference type="GO" id="GO:0016787">
    <property type="term" value="F:hydrolase activity"/>
    <property type="evidence" value="ECO:0007669"/>
    <property type="project" value="InterPro"/>
</dbReference>
<dbReference type="InterPro" id="IPR051693">
    <property type="entry name" value="UPF0046_metallophosphoest"/>
</dbReference>
<dbReference type="EMBL" id="CAJNOJ010000059">
    <property type="protein sequence ID" value="CAF0993368.1"/>
    <property type="molecule type" value="Genomic_DNA"/>
</dbReference>
<sequence length="242" mass="27799">MAEAVVEIQDKPSLSITRFVCISDNHDNYDFVLPPGDILLHSGDFTHNGTEKEVLTFLNWLKTLTQYRLKIVIVGNHEWKRFYTKKRYKKLPPAIEQLKTDKSLISDYGIVYLQESFFQDPVTGWKFYGSGWLSEHCKDLKEIHQHWFSMPTDTDILLTHGPPNGILDKSMRGTSIGCKELFQSVTTSVKPKLHVFGHVHASYGQMENEDEFGRTVFINASICDSYFRTAHPPIVIDLSKDD</sequence>
<keyword evidence="5" id="KW-1185">Reference proteome</keyword>
<evidence type="ECO:0000259" key="2">
    <source>
        <dbReference type="Pfam" id="PF00149"/>
    </source>
</evidence>
<dbReference type="CDD" id="cd07379">
    <property type="entry name" value="MPP_239FB"/>
    <property type="match status" value="1"/>
</dbReference>
<protein>
    <recommendedName>
        <fullName evidence="2">Calcineurin-like phosphoesterase domain-containing protein</fullName>
    </recommendedName>
</protein>
<dbReference type="Gene3D" id="3.60.21.10">
    <property type="match status" value="1"/>
</dbReference>
<evidence type="ECO:0000313" key="3">
    <source>
        <dbReference type="EMBL" id="CAF0993368.1"/>
    </source>
</evidence>
<accession>A0A815QT52</accession>
<dbReference type="EMBL" id="CAJNOR010003996">
    <property type="protein sequence ID" value="CAF1466455.1"/>
    <property type="molecule type" value="Genomic_DNA"/>
</dbReference>
<dbReference type="Proteomes" id="UP000663852">
    <property type="component" value="Unassembled WGS sequence"/>
</dbReference>
<dbReference type="OrthoDB" id="630188at2759"/>
<reference evidence="4" key="1">
    <citation type="submission" date="2021-02" db="EMBL/GenBank/DDBJ databases">
        <authorList>
            <person name="Nowell W R."/>
        </authorList>
    </citation>
    <scope>NUCLEOTIDE SEQUENCE</scope>
</reference>
<evidence type="ECO:0000256" key="1">
    <source>
        <dbReference type="ARBA" id="ARBA00007993"/>
    </source>
</evidence>
<dbReference type="AlphaFoldDB" id="A0A815QT52"/>
<dbReference type="Pfam" id="PF00149">
    <property type="entry name" value="Metallophos"/>
    <property type="match status" value="1"/>
</dbReference>
<dbReference type="PANTHER" id="PTHR12905">
    <property type="entry name" value="METALLOPHOSPHOESTERASE"/>
    <property type="match status" value="1"/>
</dbReference>
<dbReference type="Proteomes" id="UP000663828">
    <property type="component" value="Unassembled WGS sequence"/>
</dbReference>
<organism evidence="4 5">
    <name type="scientific">Adineta ricciae</name>
    <name type="common">Rotifer</name>
    <dbReference type="NCBI Taxonomy" id="249248"/>
    <lineage>
        <taxon>Eukaryota</taxon>
        <taxon>Metazoa</taxon>
        <taxon>Spiralia</taxon>
        <taxon>Gnathifera</taxon>
        <taxon>Rotifera</taxon>
        <taxon>Eurotatoria</taxon>
        <taxon>Bdelloidea</taxon>
        <taxon>Adinetida</taxon>
        <taxon>Adinetidae</taxon>
        <taxon>Adineta</taxon>
    </lineage>
</organism>
<comment type="similarity">
    <text evidence="1">Belongs to the UPF0046 family.</text>
</comment>
<dbReference type="InterPro" id="IPR029052">
    <property type="entry name" value="Metallo-depent_PP-like"/>
</dbReference>